<evidence type="ECO:0000313" key="2">
    <source>
        <dbReference type="EMBL" id="HJF49214.1"/>
    </source>
</evidence>
<dbReference type="AlphaFoldDB" id="A0A921GN61"/>
<feature type="compositionally biased region" description="Gly residues" evidence="1">
    <location>
        <begin position="370"/>
        <end position="379"/>
    </location>
</feature>
<evidence type="ECO:0000256" key="1">
    <source>
        <dbReference type="SAM" id="MobiDB-lite"/>
    </source>
</evidence>
<reference evidence="2" key="1">
    <citation type="journal article" date="2021" name="PeerJ">
        <title>Extensive microbial diversity within the chicken gut microbiome revealed by metagenomics and culture.</title>
        <authorList>
            <person name="Gilroy R."/>
            <person name="Ravi A."/>
            <person name="Getino M."/>
            <person name="Pursley I."/>
            <person name="Horton D.L."/>
            <person name="Alikhan N.F."/>
            <person name="Baker D."/>
            <person name="Gharbi K."/>
            <person name="Hall N."/>
            <person name="Watson M."/>
            <person name="Adriaenssens E.M."/>
            <person name="Foster-Nyarko E."/>
            <person name="Jarju S."/>
            <person name="Secka A."/>
            <person name="Antonio M."/>
            <person name="Oren A."/>
            <person name="Chaudhuri R.R."/>
            <person name="La Ragione R."/>
            <person name="Hildebrand F."/>
            <person name="Pallen M.J."/>
        </authorList>
    </citation>
    <scope>NUCLEOTIDE SEQUENCE</scope>
    <source>
        <strain evidence="2">1647</strain>
    </source>
</reference>
<name>A0A921GN61_9MICO</name>
<sequence length="391" mass="41433">MLRWERGTVSAVTSSWPGVDRLEIDLDDGEGTLSAIAYEELTGRPRAGEQVLLNTNAVRRELGTGGDAMVVARTEVLPEAAEVRGHMVKVRYTPMQTMVDALDDPDSEHYETVRAATGIDGMPVVVADLHSSLPAIVAGIRARRRSARIAYVHTDAAALPAVYSRSAARLREANLLTAVISAGQSFGGDLEAVTVHSALLGARHVVGADVAIVIQGPGNLGTGTGWGFSGIQTAESLHATSVLGGVPIATLRVSEADERERHRGLSHHSSTAYGRALLAPVHLPVLPRTDSRYNSFHESVRKQVKSTILKPAKKRGVLHHLTEVDAKGLRDALEEMPVRMTTMGRTLAEDYASFQYAALAGRCAAEHVRGTGGGSGGAKGESKGPKGGAKR</sequence>
<feature type="region of interest" description="Disordered" evidence="1">
    <location>
        <begin position="368"/>
        <end position="391"/>
    </location>
</feature>
<comment type="caution">
    <text evidence="2">The sequence shown here is derived from an EMBL/GenBank/DDBJ whole genome shotgun (WGS) entry which is preliminary data.</text>
</comment>
<reference evidence="2" key="2">
    <citation type="submission" date="2021-09" db="EMBL/GenBank/DDBJ databases">
        <authorList>
            <person name="Gilroy R."/>
        </authorList>
    </citation>
    <scope>NUCLEOTIDE SEQUENCE</scope>
    <source>
        <strain evidence="2">1647</strain>
    </source>
</reference>
<protein>
    <submittedName>
        <fullName evidence="2">DUF3866 family protein</fullName>
    </submittedName>
</protein>
<evidence type="ECO:0000313" key="3">
    <source>
        <dbReference type="Proteomes" id="UP000775129"/>
    </source>
</evidence>
<dbReference type="EMBL" id="DYWO01000158">
    <property type="protein sequence ID" value="HJF49214.1"/>
    <property type="molecule type" value="Genomic_DNA"/>
</dbReference>
<dbReference type="Pfam" id="PF12982">
    <property type="entry name" value="DUF3866"/>
    <property type="match status" value="1"/>
</dbReference>
<proteinExistence type="predicted"/>
<dbReference type="Proteomes" id="UP000775129">
    <property type="component" value="Unassembled WGS sequence"/>
</dbReference>
<gene>
    <name evidence="2" type="ORF">K8W24_05355</name>
</gene>
<dbReference type="InterPro" id="IPR024479">
    <property type="entry name" value="DUF3866"/>
</dbReference>
<accession>A0A921GN61</accession>
<organism evidence="2 3">
    <name type="scientific">Brachybacterium paraconglomeratum</name>
    <dbReference type="NCBI Taxonomy" id="173362"/>
    <lineage>
        <taxon>Bacteria</taxon>
        <taxon>Bacillati</taxon>
        <taxon>Actinomycetota</taxon>
        <taxon>Actinomycetes</taxon>
        <taxon>Micrococcales</taxon>
        <taxon>Dermabacteraceae</taxon>
        <taxon>Brachybacterium</taxon>
    </lineage>
</organism>